<evidence type="ECO:0000256" key="3">
    <source>
        <dbReference type="ARBA" id="ARBA00022827"/>
    </source>
</evidence>
<reference evidence="5" key="1">
    <citation type="submission" date="2020-10" db="EMBL/GenBank/DDBJ databases">
        <title>Taxonomic study of unclassified bacteria belonging to the class Ktedonobacteria.</title>
        <authorList>
            <person name="Yabe S."/>
            <person name="Wang C.M."/>
            <person name="Zheng Y."/>
            <person name="Sakai Y."/>
            <person name="Cavaletti L."/>
            <person name="Monciardini P."/>
            <person name="Donadio S."/>
        </authorList>
    </citation>
    <scope>NUCLEOTIDE SEQUENCE</scope>
    <source>
        <strain evidence="5">ID150040</strain>
    </source>
</reference>
<dbReference type="Pfam" id="PF21274">
    <property type="entry name" value="Rng_hyd_C"/>
    <property type="match status" value="1"/>
</dbReference>
<dbReference type="Gene3D" id="3.40.30.120">
    <property type="match status" value="1"/>
</dbReference>
<dbReference type="SUPFAM" id="SSF51905">
    <property type="entry name" value="FAD/NAD(P)-binding domain"/>
    <property type="match status" value="1"/>
</dbReference>
<evidence type="ECO:0000256" key="2">
    <source>
        <dbReference type="ARBA" id="ARBA00022630"/>
    </source>
</evidence>
<name>A0A8J3MZK3_9CHLR</name>
<feature type="domain" description="FAD-binding" evidence="4">
    <location>
        <begin position="14"/>
        <end position="359"/>
    </location>
</feature>
<keyword evidence="2" id="KW-0285">Flavoprotein</keyword>
<dbReference type="PANTHER" id="PTHR43004">
    <property type="entry name" value="TRK SYSTEM POTASSIUM UPTAKE PROTEIN"/>
    <property type="match status" value="1"/>
</dbReference>
<dbReference type="InterPro" id="IPR050641">
    <property type="entry name" value="RIFMO-like"/>
</dbReference>
<dbReference type="RefSeq" id="WP_220201502.1">
    <property type="nucleotide sequence ID" value="NZ_BNJK01000001.1"/>
</dbReference>
<organism evidence="5 6">
    <name type="scientific">Reticulibacter mediterranei</name>
    <dbReference type="NCBI Taxonomy" id="2778369"/>
    <lineage>
        <taxon>Bacteria</taxon>
        <taxon>Bacillati</taxon>
        <taxon>Chloroflexota</taxon>
        <taxon>Ktedonobacteria</taxon>
        <taxon>Ktedonobacterales</taxon>
        <taxon>Reticulibacteraceae</taxon>
        <taxon>Reticulibacter</taxon>
    </lineage>
</organism>
<dbReference type="PRINTS" id="PR00420">
    <property type="entry name" value="RNGMNOXGNASE"/>
</dbReference>
<keyword evidence="3" id="KW-0274">FAD</keyword>
<evidence type="ECO:0000313" key="6">
    <source>
        <dbReference type="Proteomes" id="UP000597444"/>
    </source>
</evidence>
<dbReference type="InterPro" id="IPR036188">
    <property type="entry name" value="FAD/NAD-bd_sf"/>
</dbReference>
<dbReference type="EMBL" id="BNJK01000001">
    <property type="protein sequence ID" value="GHO90548.1"/>
    <property type="molecule type" value="Genomic_DNA"/>
</dbReference>
<comment type="cofactor">
    <cofactor evidence="1">
        <name>FAD</name>
        <dbReference type="ChEBI" id="CHEBI:57692"/>
    </cofactor>
</comment>
<dbReference type="Proteomes" id="UP000597444">
    <property type="component" value="Unassembled WGS sequence"/>
</dbReference>
<comment type="caution">
    <text evidence="5">The sequence shown here is derived from an EMBL/GenBank/DDBJ whole genome shotgun (WGS) entry which is preliminary data.</text>
</comment>
<dbReference type="Gene3D" id="3.30.70.2450">
    <property type="match status" value="1"/>
</dbReference>
<dbReference type="InterPro" id="IPR002938">
    <property type="entry name" value="FAD-bd"/>
</dbReference>
<sequence>MASSDRSNPEQRMDTDVIIVGAGPVGLFLANELGLAGVRVVILEKLSTRSGQSKAGGVQPRTAEVLDLRGLLSELQEQALPREAIGGHFAGLPVPLDCRPWNTRYPYPLSIPQGRIEAFLEEKLARYAIPLWWGQAIINLEQDESGVTALVSGSTGETRLRARYLVGCDGGHSTVRKLVGVNFPGRDGKLSMVVADVRLAGEAGKVPTRIRHFSEHIQRNGNAIGILSPLSDGVSRMMFGGPEQQVLARDAPITETEVRTALRASYGSDVELQEILWASRFSDASRQVEHYQVGRVFFAGDAAHIHLPTGGQGLNLGLQDAFNLGWKLAAQVQGQAPAGLLESYHTERHPVGARVLQNTRAQGLLMMLQSDEDGSALRGLFIDLMRLSETNRYLSGMISGLDVLYAMPGADASALIGQRMLDLDLYSPTGQTRVSRLLHAGRGLLLDLGNHDDLAAITARWSAQVDYIQASTTADFATSAVLVRPDGYICWTAENASPDVESALRNWFGPC</sequence>
<evidence type="ECO:0000313" key="5">
    <source>
        <dbReference type="EMBL" id="GHO90548.1"/>
    </source>
</evidence>
<dbReference type="AlphaFoldDB" id="A0A8J3MZK3"/>
<dbReference type="Gene3D" id="3.50.50.60">
    <property type="entry name" value="FAD/NAD(P)-binding domain"/>
    <property type="match status" value="1"/>
</dbReference>
<dbReference type="Pfam" id="PF01494">
    <property type="entry name" value="FAD_binding_3"/>
    <property type="match status" value="1"/>
</dbReference>
<gene>
    <name evidence="5" type="primary">mhpA_1</name>
    <name evidence="5" type="ORF">KSF_005960</name>
</gene>
<dbReference type="PANTHER" id="PTHR43004:SF19">
    <property type="entry name" value="BINDING MONOOXYGENASE, PUTATIVE (JCVI)-RELATED"/>
    <property type="match status" value="1"/>
</dbReference>
<evidence type="ECO:0000259" key="4">
    <source>
        <dbReference type="Pfam" id="PF01494"/>
    </source>
</evidence>
<accession>A0A8J3MZK3</accession>
<proteinExistence type="predicted"/>
<keyword evidence="6" id="KW-1185">Reference proteome</keyword>
<evidence type="ECO:0000256" key="1">
    <source>
        <dbReference type="ARBA" id="ARBA00001974"/>
    </source>
</evidence>
<protein>
    <submittedName>
        <fullName evidence="5">3-(3-hydroxyphenyl)propionate hydroxylase</fullName>
    </submittedName>
</protein>
<dbReference type="GO" id="GO:0071949">
    <property type="term" value="F:FAD binding"/>
    <property type="evidence" value="ECO:0007669"/>
    <property type="project" value="InterPro"/>
</dbReference>
<dbReference type="GO" id="GO:0016709">
    <property type="term" value="F:oxidoreductase activity, acting on paired donors, with incorporation or reduction of molecular oxygen, NAD(P)H as one donor, and incorporation of one atom of oxygen"/>
    <property type="evidence" value="ECO:0007669"/>
    <property type="project" value="UniProtKB-ARBA"/>
</dbReference>